<proteinExistence type="predicted"/>
<dbReference type="EMBL" id="CALNXI010001327">
    <property type="protein sequence ID" value="CAH3165045.1"/>
    <property type="molecule type" value="Genomic_DNA"/>
</dbReference>
<dbReference type="Proteomes" id="UP001159427">
    <property type="component" value="Unassembled WGS sequence"/>
</dbReference>
<accession>A0ABN8QMX3</accession>
<comment type="caution">
    <text evidence="1">The sequence shown here is derived from an EMBL/GenBank/DDBJ whole genome shotgun (WGS) entry which is preliminary data.</text>
</comment>
<sequence>IDKYPSPQKIKTKVFKHMLENCRPSRCATNPDWRLSDPRSPILEYASPVWSPNLAKDIHEIEKLQRKASRIALEQRREEMAYEELFRTKEGISIPGRVL</sequence>
<feature type="non-terminal residue" evidence="1">
    <location>
        <position position="1"/>
    </location>
</feature>
<keyword evidence="2" id="KW-1185">Reference proteome</keyword>
<protein>
    <submittedName>
        <fullName evidence="1">Uncharacterized protein</fullName>
    </submittedName>
</protein>
<name>A0ABN8QMX3_9CNID</name>
<organism evidence="1 2">
    <name type="scientific">Porites evermanni</name>
    <dbReference type="NCBI Taxonomy" id="104178"/>
    <lineage>
        <taxon>Eukaryota</taxon>
        <taxon>Metazoa</taxon>
        <taxon>Cnidaria</taxon>
        <taxon>Anthozoa</taxon>
        <taxon>Hexacorallia</taxon>
        <taxon>Scleractinia</taxon>
        <taxon>Fungiina</taxon>
        <taxon>Poritidae</taxon>
        <taxon>Porites</taxon>
    </lineage>
</organism>
<evidence type="ECO:0000313" key="2">
    <source>
        <dbReference type="Proteomes" id="UP001159427"/>
    </source>
</evidence>
<evidence type="ECO:0000313" key="1">
    <source>
        <dbReference type="EMBL" id="CAH3165045.1"/>
    </source>
</evidence>
<reference evidence="1 2" key="1">
    <citation type="submission" date="2022-05" db="EMBL/GenBank/DDBJ databases">
        <authorList>
            <consortium name="Genoscope - CEA"/>
            <person name="William W."/>
        </authorList>
    </citation>
    <scope>NUCLEOTIDE SEQUENCE [LARGE SCALE GENOMIC DNA]</scope>
</reference>
<gene>
    <name evidence="1" type="ORF">PEVE_00005173</name>
</gene>